<dbReference type="NCBIfam" id="TIGR01908">
    <property type="entry name" value="cas_CXXC_CXXC"/>
    <property type="match status" value="1"/>
</dbReference>
<dbReference type="EMBL" id="CP007536">
    <property type="protein sequence ID" value="AIC16847.1"/>
    <property type="molecule type" value="Genomic_DNA"/>
</dbReference>
<name>A0A060HUV4_9ARCH</name>
<protein>
    <submittedName>
        <fullName evidence="1">Putative CRISPR-associated protein Cas8a1</fullName>
    </submittedName>
</protein>
<sequence>MRIVAGDWLMNAGIVGYLRMRKLAGKRLPDLSKEYIEITPSDLEGYTDWYFTHVLMRKAEGVFRPGSEVFAGLKQTLDNRQFAELRSKFAKLEKSSLGKIKQDYNDFDSTLQSTIKAAEEFGKKAKDLADTELAKYPALDQKDIAKVEKQLDEAVSKNIKQLRDKSLNFVYIYLNSFYRNKNVIANPASKARKKSFNEEYVKPAIKLVGSSSSSNGGFLCRFCKQNRVAPDKFDDVDSIFAEGMFSTTALTIKFKNFFYNMQPDLFVCDVCELLLISAWAGFTEIPYRFRDTVYNTNNIFVNLPSLELLWKENESVQNLYAREDENLQDTIYQDIIQDVFLSKHEMKARWALSNILFIEIRTTPRKDSGRPDFRYFHIGEDIASLFTEENRYAANALDNIYGRVEIGNGLVVNLKRNVVARILEHDSLFPLCHSLMLEHLNRRDGYSLRNVFNVSLISSIRASIAAGIEREGGGRPLLESKQIYGILKSIQNEGSNFDVIDYDTRKRKSYSMLSMVRNGRIEDFCDTLMKIYMSQNKPVPDSIIGFLNKEDEIGFQARAYAFMSGFLGGRTSQQQQE</sequence>
<keyword evidence="2" id="KW-1185">Reference proteome</keyword>
<evidence type="ECO:0000313" key="2">
    <source>
        <dbReference type="Proteomes" id="UP000027093"/>
    </source>
</evidence>
<accession>A0A060HUV4</accession>
<evidence type="ECO:0000313" key="1">
    <source>
        <dbReference type="EMBL" id="AIC16847.1"/>
    </source>
</evidence>
<proteinExistence type="predicted"/>
<dbReference type="InterPro" id="IPR010180">
    <property type="entry name" value="CRISPR-assoc_prot_CXXC-CXXC"/>
</dbReference>
<dbReference type="GeneID" id="74947813"/>
<dbReference type="RefSeq" id="WP_075055519.1">
    <property type="nucleotide sequence ID" value="NZ_CP007536.1"/>
</dbReference>
<reference evidence="1 2" key="1">
    <citation type="journal article" date="2014" name="Int. J. Syst. Evol. Microbiol.">
        <title>Nitrososphaera viennensis gen. nov., sp. nov., an aerobic and mesophilic, ammonia-oxidizing archaeon from soil and a member of the archaeal phylum Thaumarchaeota.</title>
        <authorList>
            <person name="Stieglmeier M."/>
            <person name="Klingl A."/>
            <person name="Alves R.J."/>
            <person name="Rittmann S.K."/>
            <person name="Melcher M."/>
            <person name="Leisch N."/>
            <person name="Schleper C."/>
        </authorList>
    </citation>
    <scope>NUCLEOTIDE SEQUENCE [LARGE SCALE GENOMIC DNA]</scope>
    <source>
        <strain evidence="1">EN76</strain>
    </source>
</reference>
<dbReference type="Proteomes" id="UP000027093">
    <property type="component" value="Chromosome"/>
</dbReference>
<dbReference type="HOGENOM" id="CLU_035397_0_0_2"/>
<gene>
    <name evidence="1" type="primary">cas8a1</name>
    <name evidence="1" type="ORF">NVIE_025770</name>
</gene>
<dbReference type="STRING" id="926571.NVIE_025770"/>
<organism evidence="1 2">
    <name type="scientific">Nitrososphaera viennensis EN76</name>
    <dbReference type="NCBI Taxonomy" id="926571"/>
    <lineage>
        <taxon>Archaea</taxon>
        <taxon>Nitrososphaerota</taxon>
        <taxon>Nitrososphaeria</taxon>
        <taxon>Nitrososphaerales</taxon>
        <taxon>Nitrososphaeraceae</taxon>
        <taxon>Nitrososphaera</taxon>
    </lineage>
</organism>
<dbReference type="AlphaFoldDB" id="A0A060HUV4"/>
<dbReference type="KEGG" id="nvn:NVIE_025770"/>